<evidence type="ECO:0000259" key="10">
    <source>
        <dbReference type="PROSITE" id="PS50893"/>
    </source>
</evidence>
<keyword evidence="5" id="KW-0547">Nucleotide-binding</keyword>
<dbReference type="GO" id="GO:0140359">
    <property type="term" value="F:ABC-type transporter activity"/>
    <property type="evidence" value="ECO:0007669"/>
    <property type="project" value="InterPro"/>
</dbReference>
<organism evidence="12 13">
    <name type="scientific">Desulfitobacterium metallireducens DSM 15288</name>
    <dbReference type="NCBI Taxonomy" id="871968"/>
    <lineage>
        <taxon>Bacteria</taxon>
        <taxon>Bacillati</taxon>
        <taxon>Bacillota</taxon>
        <taxon>Clostridia</taxon>
        <taxon>Eubacteriales</taxon>
        <taxon>Desulfitobacteriaceae</taxon>
        <taxon>Desulfitobacterium</taxon>
    </lineage>
</organism>
<name>W0E621_9FIRM</name>
<comment type="subcellular location">
    <subcellularLocation>
        <location evidence="1">Cell membrane</location>
        <topology evidence="1">Multi-pass membrane protein</topology>
    </subcellularLocation>
</comment>
<feature type="transmembrane region" description="Helical" evidence="9">
    <location>
        <begin position="238"/>
        <end position="260"/>
    </location>
</feature>
<keyword evidence="8 9" id="KW-0472">Membrane</keyword>
<dbReference type="Pfam" id="PF00664">
    <property type="entry name" value="ABC_membrane"/>
    <property type="match status" value="1"/>
</dbReference>
<keyword evidence="13" id="KW-1185">Reference proteome</keyword>
<dbReference type="STRING" id="871968.DESME_03970"/>
<dbReference type="Proteomes" id="UP000010847">
    <property type="component" value="Chromosome"/>
</dbReference>
<evidence type="ECO:0000256" key="3">
    <source>
        <dbReference type="ARBA" id="ARBA00022475"/>
    </source>
</evidence>
<dbReference type="InterPro" id="IPR003593">
    <property type="entry name" value="AAA+_ATPase"/>
</dbReference>
<dbReference type="GO" id="GO:0005886">
    <property type="term" value="C:plasma membrane"/>
    <property type="evidence" value="ECO:0007669"/>
    <property type="project" value="UniProtKB-SubCell"/>
</dbReference>
<dbReference type="PANTHER" id="PTHR24221">
    <property type="entry name" value="ATP-BINDING CASSETTE SUB-FAMILY B"/>
    <property type="match status" value="1"/>
</dbReference>
<keyword evidence="2" id="KW-0813">Transport</keyword>
<keyword evidence="4 9" id="KW-0812">Transmembrane</keyword>
<dbReference type="RefSeq" id="WP_006715191.1">
    <property type="nucleotide sequence ID" value="NZ_CP007032.1"/>
</dbReference>
<protein>
    <submittedName>
        <fullName evidence="12">Cysteine ABC transporter permease</fullName>
    </submittedName>
</protein>
<evidence type="ECO:0000256" key="7">
    <source>
        <dbReference type="ARBA" id="ARBA00022989"/>
    </source>
</evidence>
<feature type="transmembrane region" description="Helical" evidence="9">
    <location>
        <begin position="12"/>
        <end position="33"/>
    </location>
</feature>
<dbReference type="FunFam" id="3.40.50.300:FF:000221">
    <property type="entry name" value="Multidrug ABC transporter ATP-binding protein"/>
    <property type="match status" value="1"/>
</dbReference>
<dbReference type="SMART" id="SM00382">
    <property type="entry name" value="AAA"/>
    <property type="match status" value="1"/>
</dbReference>
<proteinExistence type="predicted"/>
<dbReference type="NCBIfam" id="TIGR02857">
    <property type="entry name" value="CydD"/>
    <property type="match status" value="1"/>
</dbReference>
<evidence type="ECO:0000256" key="5">
    <source>
        <dbReference type="ARBA" id="ARBA00022741"/>
    </source>
</evidence>
<dbReference type="InterPro" id="IPR039421">
    <property type="entry name" value="Type_1_exporter"/>
</dbReference>
<dbReference type="InterPro" id="IPR011527">
    <property type="entry name" value="ABC1_TM_dom"/>
</dbReference>
<feature type="domain" description="ABC transmembrane type-1" evidence="11">
    <location>
        <begin position="18"/>
        <end position="301"/>
    </location>
</feature>
<evidence type="ECO:0000256" key="2">
    <source>
        <dbReference type="ARBA" id="ARBA00022448"/>
    </source>
</evidence>
<dbReference type="InterPro" id="IPR017871">
    <property type="entry name" value="ABC_transporter-like_CS"/>
</dbReference>
<dbReference type="Gene3D" id="1.20.1560.10">
    <property type="entry name" value="ABC transporter type 1, transmembrane domain"/>
    <property type="match status" value="1"/>
</dbReference>
<evidence type="ECO:0000313" key="13">
    <source>
        <dbReference type="Proteomes" id="UP000010847"/>
    </source>
</evidence>
<dbReference type="eggNOG" id="COG4988">
    <property type="taxonomic scope" value="Bacteria"/>
</dbReference>
<dbReference type="Gene3D" id="3.40.50.300">
    <property type="entry name" value="P-loop containing nucleotide triphosphate hydrolases"/>
    <property type="match status" value="1"/>
</dbReference>
<feature type="transmembrane region" description="Helical" evidence="9">
    <location>
        <begin position="158"/>
        <end position="180"/>
    </location>
</feature>
<evidence type="ECO:0000256" key="4">
    <source>
        <dbReference type="ARBA" id="ARBA00022692"/>
    </source>
</evidence>
<evidence type="ECO:0000256" key="9">
    <source>
        <dbReference type="SAM" id="Phobius"/>
    </source>
</evidence>
<feature type="transmembrane region" description="Helical" evidence="9">
    <location>
        <begin position="133"/>
        <end position="152"/>
    </location>
</feature>
<feature type="domain" description="ABC transporter" evidence="10">
    <location>
        <begin position="341"/>
        <end position="576"/>
    </location>
</feature>
<evidence type="ECO:0000256" key="1">
    <source>
        <dbReference type="ARBA" id="ARBA00004651"/>
    </source>
</evidence>
<sequence length="582" mass="64497">MIDKRLLRESRRVSGFLIITIVLGIGVAGLAIAQSRVFSHVVAEVFLEGATLSSVWVPLLWILGILLLRGGVQWLSEMAAHEAAIRVKENLRGQFLRTLIQLGPLHARGERAGELVNTAIEGIESLEDYFARYLPQLALAGLIPLFMLLYIFPRDLQTGIIMLLTGPLIPVFMMLIGKLAEKKSLQQWRALSWMSAHFLDMLQGLTTLKVFGRSKDQARVIGRVSDSFRETTLSVLRIAFLSALVLEFMATISTALVAVALGLRLVYGQILFEEALFLLVIAPEFYQPLRNLGLQFHASMSGINAANRIFEVLDEVKNLTENDENLKNKELQAKIPINFDLAFRNISLVYERDGAAALNGVDFEVQPGERIALVGPSGAGKSSLFSLIMCFIKPTKGEILISGTPLNQFTLIQWRSQITYLSQQPYLFSGTIEENIRLARPEALDFEVREAAQKAAAHDFIVSLPQGYQTLVGEGGARLSGGQAQRIAIARAFLKDASLLLLDEATEGLDAESEHVIQDSLSELMEGRTVLMIAHRLNTVCQADRILVLDQGQIVETGSHQELLQQQGLYARFVREYRGETA</sequence>
<dbReference type="EMBL" id="CP007032">
    <property type="protein sequence ID" value="AHF06310.1"/>
    <property type="molecule type" value="Genomic_DNA"/>
</dbReference>
<keyword evidence="3" id="KW-1003">Cell membrane</keyword>
<dbReference type="KEGG" id="dmt:DESME_03970"/>
<dbReference type="GO" id="GO:0016887">
    <property type="term" value="F:ATP hydrolysis activity"/>
    <property type="evidence" value="ECO:0007669"/>
    <property type="project" value="InterPro"/>
</dbReference>
<dbReference type="PANTHER" id="PTHR24221:SF590">
    <property type="entry name" value="COMPONENT LINKED WITH THE ASSEMBLY OF CYTOCHROME' TRANSPORT TRANSMEMBRANE ATP-BINDING PROTEIN ABC TRANSPORTER CYDD-RELATED"/>
    <property type="match status" value="1"/>
</dbReference>
<dbReference type="AlphaFoldDB" id="W0E621"/>
<dbReference type="HOGENOM" id="CLU_000604_84_9_9"/>
<evidence type="ECO:0000256" key="8">
    <source>
        <dbReference type="ARBA" id="ARBA00023136"/>
    </source>
</evidence>
<gene>
    <name evidence="12" type="ORF">DESME_03970</name>
</gene>
<dbReference type="InterPro" id="IPR027417">
    <property type="entry name" value="P-loop_NTPase"/>
</dbReference>
<evidence type="ECO:0000259" key="11">
    <source>
        <dbReference type="PROSITE" id="PS50929"/>
    </source>
</evidence>
<reference evidence="12 13" key="1">
    <citation type="submission" date="2013-12" db="EMBL/GenBank/DDBJ databases">
        <authorList>
            <consortium name="DOE Joint Genome Institute"/>
            <person name="Smidt H."/>
            <person name="Huntemann M."/>
            <person name="Han J."/>
            <person name="Chen A."/>
            <person name="Kyrpides N."/>
            <person name="Mavromatis K."/>
            <person name="Markowitz V."/>
            <person name="Palaniappan K."/>
            <person name="Ivanova N."/>
            <person name="Schaumberg A."/>
            <person name="Pati A."/>
            <person name="Liolios K."/>
            <person name="Nordberg H.P."/>
            <person name="Cantor M.N."/>
            <person name="Hua S.X."/>
            <person name="Woyke T."/>
        </authorList>
    </citation>
    <scope>NUCLEOTIDE SEQUENCE [LARGE SCALE GENOMIC DNA]</scope>
    <source>
        <strain evidence="13">DSM 15288</strain>
    </source>
</reference>
<keyword evidence="6" id="KW-0067">ATP-binding</keyword>
<dbReference type="CDD" id="cd18584">
    <property type="entry name" value="ABC_6TM_AarD_CydD"/>
    <property type="match status" value="1"/>
</dbReference>
<dbReference type="InterPro" id="IPR003439">
    <property type="entry name" value="ABC_transporter-like_ATP-bd"/>
</dbReference>
<evidence type="ECO:0000256" key="6">
    <source>
        <dbReference type="ARBA" id="ARBA00022840"/>
    </source>
</evidence>
<accession>W0E621</accession>
<dbReference type="InterPro" id="IPR014216">
    <property type="entry name" value="ABC_transptr_CydD"/>
</dbReference>
<dbReference type="PROSITE" id="PS50893">
    <property type="entry name" value="ABC_TRANSPORTER_2"/>
    <property type="match status" value="1"/>
</dbReference>
<dbReference type="GO" id="GO:0005524">
    <property type="term" value="F:ATP binding"/>
    <property type="evidence" value="ECO:0007669"/>
    <property type="project" value="UniProtKB-KW"/>
</dbReference>
<dbReference type="InterPro" id="IPR036640">
    <property type="entry name" value="ABC1_TM_sf"/>
</dbReference>
<dbReference type="PROSITE" id="PS50929">
    <property type="entry name" value="ABC_TM1F"/>
    <property type="match status" value="1"/>
</dbReference>
<evidence type="ECO:0000313" key="12">
    <source>
        <dbReference type="EMBL" id="AHF06310.1"/>
    </source>
</evidence>
<dbReference type="Pfam" id="PF00005">
    <property type="entry name" value="ABC_tran"/>
    <property type="match status" value="1"/>
</dbReference>
<dbReference type="SUPFAM" id="SSF90123">
    <property type="entry name" value="ABC transporter transmembrane region"/>
    <property type="match status" value="1"/>
</dbReference>
<keyword evidence="7 9" id="KW-1133">Transmembrane helix</keyword>
<dbReference type="OrthoDB" id="9771903at2"/>
<dbReference type="PROSITE" id="PS00211">
    <property type="entry name" value="ABC_TRANSPORTER_1"/>
    <property type="match status" value="1"/>
</dbReference>
<dbReference type="GO" id="GO:0042883">
    <property type="term" value="P:cysteine transport"/>
    <property type="evidence" value="ECO:0007669"/>
    <property type="project" value="InterPro"/>
</dbReference>
<feature type="transmembrane region" description="Helical" evidence="9">
    <location>
        <begin position="45"/>
        <end position="68"/>
    </location>
</feature>
<dbReference type="SUPFAM" id="SSF52540">
    <property type="entry name" value="P-loop containing nucleoside triphosphate hydrolases"/>
    <property type="match status" value="1"/>
</dbReference>